<dbReference type="SMART" id="SM00335">
    <property type="entry name" value="ANX"/>
    <property type="match status" value="4"/>
</dbReference>
<evidence type="ECO:0000256" key="2">
    <source>
        <dbReference type="ARBA" id="ARBA00023216"/>
    </source>
</evidence>
<protein>
    <recommendedName>
        <fullName evidence="5">Annexin A13</fullName>
    </recommendedName>
</protein>
<accession>A0AAV1S025</accession>
<dbReference type="AlphaFoldDB" id="A0AAV1S025"/>
<organism evidence="3 4">
    <name type="scientific">Dovyalis caffra</name>
    <dbReference type="NCBI Taxonomy" id="77055"/>
    <lineage>
        <taxon>Eukaryota</taxon>
        <taxon>Viridiplantae</taxon>
        <taxon>Streptophyta</taxon>
        <taxon>Embryophyta</taxon>
        <taxon>Tracheophyta</taxon>
        <taxon>Spermatophyta</taxon>
        <taxon>Magnoliopsida</taxon>
        <taxon>eudicotyledons</taxon>
        <taxon>Gunneridae</taxon>
        <taxon>Pentapetalae</taxon>
        <taxon>rosids</taxon>
        <taxon>fabids</taxon>
        <taxon>Malpighiales</taxon>
        <taxon>Salicaceae</taxon>
        <taxon>Flacourtieae</taxon>
        <taxon>Dovyalis</taxon>
    </lineage>
</organism>
<keyword evidence="2" id="KW-0041">Annexin</keyword>
<evidence type="ECO:0008006" key="5">
    <source>
        <dbReference type="Google" id="ProtNLM"/>
    </source>
</evidence>
<dbReference type="GO" id="GO:0005544">
    <property type="term" value="F:calcium-dependent phospholipid binding"/>
    <property type="evidence" value="ECO:0007669"/>
    <property type="project" value="InterPro"/>
</dbReference>
<dbReference type="Proteomes" id="UP001314170">
    <property type="component" value="Unassembled WGS sequence"/>
</dbReference>
<keyword evidence="4" id="KW-1185">Reference proteome</keyword>
<dbReference type="PANTHER" id="PTHR10502">
    <property type="entry name" value="ANNEXIN"/>
    <property type="match status" value="1"/>
</dbReference>
<reference evidence="3 4" key="1">
    <citation type="submission" date="2024-01" db="EMBL/GenBank/DDBJ databases">
        <authorList>
            <person name="Waweru B."/>
        </authorList>
    </citation>
    <scope>NUCLEOTIDE SEQUENCE [LARGE SCALE GENOMIC DNA]</scope>
</reference>
<dbReference type="InterPro" id="IPR037104">
    <property type="entry name" value="Annexin_sf"/>
</dbReference>
<dbReference type="PROSITE" id="PS51897">
    <property type="entry name" value="ANNEXIN_2"/>
    <property type="match status" value="2"/>
</dbReference>
<dbReference type="PANTHER" id="PTHR10502:SF190">
    <property type="entry name" value="OS09G0453300 PROTEIN"/>
    <property type="match status" value="1"/>
</dbReference>
<dbReference type="GO" id="GO:0005886">
    <property type="term" value="C:plasma membrane"/>
    <property type="evidence" value="ECO:0007669"/>
    <property type="project" value="TreeGrafter"/>
</dbReference>
<dbReference type="GO" id="GO:0005509">
    <property type="term" value="F:calcium ion binding"/>
    <property type="evidence" value="ECO:0007669"/>
    <property type="project" value="InterPro"/>
</dbReference>
<keyword evidence="1" id="KW-0677">Repeat</keyword>
<dbReference type="InterPro" id="IPR018502">
    <property type="entry name" value="Annexin_repeat"/>
</dbReference>
<gene>
    <name evidence="3" type="ORF">DCAF_LOCUS16306</name>
</gene>
<dbReference type="GO" id="GO:0009408">
    <property type="term" value="P:response to heat"/>
    <property type="evidence" value="ECO:0007669"/>
    <property type="project" value="TreeGrafter"/>
</dbReference>
<dbReference type="FunFam" id="1.10.220.10:FF:000001">
    <property type="entry name" value="Annexin"/>
    <property type="match status" value="1"/>
</dbReference>
<evidence type="ECO:0000313" key="3">
    <source>
        <dbReference type="EMBL" id="CAK7341481.1"/>
    </source>
</evidence>
<dbReference type="Pfam" id="PF00191">
    <property type="entry name" value="Annexin"/>
    <property type="match status" value="2"/>
</dbReference>
<dbReference type="GO" id="GO:0001786">
    <property type="term" value="F:phosphatidylserine binding"/>
    <property type="evidence" value="ECO:0007669"/>
    <property type="project" value="TreeGrafter"/>
</dbReference>
<dbReference type="GO" id="GO:0009414">
    <property type="term" value="P:response to water deprivation"/>
    <property type="evidence" value="ECO:0007669"/>
    <property type="project" value="TreeGrafter"/>
</dbReference>
<sequence length="324" mass="36681">MGTKILTSSSHGFENECKEIHDSWGRLNGQLVRSLAGRSNLERQQIRETYKAMYGEDMAILLQKMQGQFGEKVSAALFMWMVDTHERDAIVAREAFRQGDANYKALVEIFVGRKSSHIVLIKQAYYARFRRHLDQDIINLEPPHPYQKILVALAASHKAHQVDVSQHIAKCDARRLYEAGEGSSPGAIEEAVVLEILSKRSIPQMKLTLSSYKHIYGHEYTKSLANGNYMEFKDALKIVIKCMCNPPNYYAKVLYASIKGTAADKGALARVMISRAEVDMYEIQRIFKRRYGMELKEAICESIPSGDYRDFLVAIASTTSIITS</sequence>
<dbReference type="Gene3D" id="1.10.220.10">
    <property type="entry name" value="Annexin"/>
    <property type="match status" value="4"/>
</dbReference>
<dbReference type="GO" id="GO:0009651">
    <property type="term" value="P:response to salt stress"/>
    <property type="evidence" value="ECO:0007669"/>
    <property type="project" value="TreeGrafter"/>
</dbReference>
<dbReference type="InterPro" id="IPR001464">
    <property type="entry name" value="Annexin"/>
</dbReference>
<dbReference type="GO" id="GO:0005737">
    <property type="term" value="C:cytoplasm"/>
    <property type="evidence" value="ECO:0007669"/>
    <property type="project" value="TreeGrafter"/>
</dbReference>
<comment type="caution">
    <text evidence="3">The sequence shown here is derived from an EMBL/GenBank/DDBJ whole genome shotgun (WGS) entry which is preliminary data.</text>
</comment>
<proteinExistence type="predicted"/>
<dbReference type="GO" id="GO:0009409">
    <property type="term" value="P:response to cold"/>
    <property type="evidence" value="ECO:0007669"/>
    <property type="project" value="TreeGrafter"/>
</dbReference>
<dbReference type="PRINTS" id="PR00196">
    <property type="entry name" value="ANNEXIN"/>
</dbReference>
<evidence type="ECO:0000256" key="1">
    <source>
        <dbReference type="ARBA" id="ARBA00022737"/>
    </source>
</evidence>
<name>A0AAV1S025_9ROSI</name>
<evidence type="ECO:0000313" key="4">
    <source>
        <dbReference type="Proteomes" id="UP001314170"/>
    </source>
</evidence>
<dbReference type="SUPFAM" id="SSF47874">
    <property type="entry name" value="Annexin"/>
    <property type="match status" value="1"/>
</dbReference>
<dbReference type="EMBL" id="CAWUPB010001160">
    <property type="protein sequence ID" value="CAK7341481.1"/>
    <property type="molecule type" value="Genomic_DNA"/>
</dbReference>